<dbReference type="PANTHER" id="PTHR31374:SF9">
    <property type="entry name" value="AUXIN-RESPONSIVE FAMILY PROTEIN"/>
    <property type="match status" value="1"/>
</dbReference>
<organism evidence="4">
    <name type="scientific">Eucalyptus grandis</name>
    <name type="common">Flooded gum</name>
    <dbReference type="NCBI Taxonomy" id="71139"/>
    <lineage>
        <taxon>Eukaryota</taxon>
        <taxon>Viridiplantae</taxon>
        <taxon>Streptophyta</taxon>
        <taxon>Embryophyta</taxon>
        <taxon>Tracheophyta</taxon>
        <taxon>Spermatophyta</taxon>
        <taxon>Magnoliopsida</taxon>
        <taxon>eudicotyledons</taxon>
        <taxon>Gunneridae</taxon>
        <taxon>Pentapetalae</taxon>
        <taxon>rosids</taxon>
        <taxon>malvids</taxon>
        <taxon>Myrtales</taxon>
        <taxon>Myrtaceae</taxon>
        <taxon>Myrtoideae</taxon>
        <taxon>Eucalypteae</taxon>
        <taxon>Eucalyptus</taxon>
    </lineage>
</organism>
<dbReference type="eggNOG" id="ENOG502S10P">
    <property type="taxonomic scope" value="Eukaryota"/>
</dbReference>
<comment type="similarity">
    <text evidence="1">Belongs to the ARG7 family.</text>
</comment>
<evidence type="ECO:0000256" key="2">
    <source>
        <dbReference type="ARBA" id="ARBA00022473"/>
    </source>
</evidence>
<accession>A0A059DDZ1</accession>
<dbReference type="PANTHER" id="PTHR31374">
    <property type="entry name" value="AUXIN-INDUCED PROTEIN-LIKE-RELATED"/>
    <property type="match status" value="1"/>
</dbReference>
<dbReference type="InterPro" id="IPR003676">
    <property type="entry name" value="SAUR_fam"/>
</dbReference>
<protein>
    <submittedName>
        <fullName evidence="4">Uncharacterized protein</fullName>
    </submittedName>
</protein>
<sequence>MKAKHFLRSSLKKWSKLARNTISSSSSACESCSLQWVFWPFTHREVENGFIPRDVPKGHLVVYVGDNHKRFVIKIKILGHPLFRALLDRAREEYDYNADSKLCIPCDEKMFVDIIRCAASPQESRICGPCF</sequence>
<dbReference type="EMBL" id="KK198753">
    <property type="protein sequence ID" value="KCW88802.1"/>
    <property type="molecule type" value="Genomic_DNA"/>
</dbReference>
<proteinExistence type="inferred from homology"/>
<evidence type="ECO:0000256" key="3">
    <source>
        <dbReference type="ARBA" id="ARBA00022604"/>
    </source>
</evidence>
<dbReference type="FunCoup" id="A0A059DDZ1">
    <property type="interactions" value="200"/>
</dbReference>
<gene>
    <name evidence="4" type="ORF">EUGRSUZ_A01140</name>
</gene>
<reference evidence="4" key="1">
    <citation type="submission" date="2013-07" db="EMBL/GenBank/DDBJ databases">
        <title>The genome of Eucalyptus grandis.</title>
        <authorList>
            <person name="Schmutz J."/>
            <person name="Hayes R."/>
            <person name="Myburg A."/>
            <person name="Tuskan G."/>
            <person name="Grattapaglia D."/>
            <person name="Rokhsar D.S."/>
        </authorList>
    </citation>
    <scope>NUCLEOTIDE SEQUENCE</scope>
    <source>
        <tissue evidence="4">Leaf extractions</tissue>
    </source>
</reference>
<dbReference type="STRING" id="71139.A0A059DDZ1"/>
<dbReference type="Gramene" id="KCW88802">
    <property type="protein sequence ID" value="KCW88802"/>
    <property type="gene ID" value="EUGRSUZ_A01140"/>
</dbReference>
<dbReference type="OMA" id="FCEGCCE"/>
<name>A0A059DDZ1_EUCGR</name>
<keyword evidence="3" id="KW-0341">Growth regulation</keyword>
<evidence type="ECO:0000313" key="4">
    <source>
        <dbReference type="EMBL" id="KCW88802.1"/>
    </source>
</evidence>
<dbReference type="AlphaFoldDB" id="A0A059DDZ1"/>
<dbReference type="InParanoid" id="A0A059DDZ1"/>
<dbReference type="GO" id="GO:0009733">
    <property type="term" value="P:response to auxin"/>
    <property type="evidence" value="ECO:0007669"/>
    <property type="project" value="InterPro"/>
</dbReference>
<evidence type="ECO:0000256" key="1">
    <source>
        <dbReference type="ARBA" id="ARBA00006974"/>
    </source>
</evidence>
<keyword evidence="2" id="KW-0217">Developmental protein</keyword>
<dbReference type="Pfam" id="PF02519">
    <property type="entry name" value="Auxin_inducible"/>
    <property type="match status" value="1"/>
</dbReference>